<dbReference type="PANTHER" id="PTHR15239:SF6">
    <property type="entry name" value="RIBOSOME QUALITY CONTROL COMPLEX SUBUNIT NEMF"/>
    <property type="match status" value="1"/>
</dbReference>
<evidence type="ECO:0000259" key="6">
    <source>
        <dbReference type="Pfam" id="PF05670"/>
    </source>
</evidence>
<dbReference type="eggNOG" id="COG1293">
    <property type="taxonomic scope" value="Bacteria"/>
</dbReference>
<gene>
    <name evidence="5" type="primary">rqcH</name>
    <name evidence="7" type="ORF">HMPREF9698_00489</name>
</gene>
<comment type="subunit">
    <text evidence="5">Associates with stalled 50S ribosomal subunits. Binds to RqcP.</text>
</comment>
<dbReference type="GO" id="GO:0019843">
    <property type="term" value="F:rRNA binding"/>
    <property type="evidence" value="ECO:0007669"/>
    <property type="project" value="UniProtKB-UniRule"/>
</dbReference>
<name>K9E9X0_9LACT</name>
<sequence length="564" mass="64741">MTFDGLFTHAMVQELNRDLKGGKIAKVYQPYENEIILRIRANRQNQNLLLSAHSQYARIQISQQGFTNPQEPPHFCMILRKYLENGVLQSINQVENDRVVHFNIASRNELGDQMDIILVVEIMGRHSNIILLDQTDNTIINSIKHISPSQNSYRTILPNSPYKPAPSQDKVNPYDFSQISQVLMESKKASQRAIQDNLQGFSRQAAKELAERLDRAQDPNQTYQDFIQAFDLAGLQPSLYQLDQGKEKFTAFPYSTLAGDRKDYRTLSQLLDRFYDQKAERDRIHQLASDLYSLVNNELKKNSKKLDKITKEQEDSQAADSYRVKGEVLTAYLHEVQQGMSSIRLDNFYEEGQIEIDLDPQKSPADNAQAYFSRYQKMKTRQKRLKEQIQATHQEINYLESVLAQLDVVSQEDIEEVRDELRSQGYLKAQTRKKKGKKQKKSKPFHFKASDGTDILVGRNNTQNDELTGRIANKNDWWLHTQNIPGSHVIVRSANPSDQTLEEAAMLAAYYSKYRDSASVPVDTVQVKYVNKPNGAKPGFVTYEGQTTYFVTPSKDKVQKLAVK</sequence>
<dbReference type="GO" id="GO:0000049">
    <property type="term" value="F:tRNA binding"/>
    <property type="evidence" value="ECO:0007669"/>
    <property type="project" value="UniProtKB-UniRule"/>
</dbReference>
<keyword evidence="1 5" id="KW-0820">tRNA-binding</keyword>
<dbReference type="STRING" id="883081.HMPREF9698_00489"/>
<dbReference type="PATRIC" id="fig|883081.3.peg.489"/>
<dbReference type="HAMAP" id="MF_00844_B">
    <property type="entry name" value="RqcH_B"/>
    <property type="match status" value="1"/>
</dbReference>
<keyword evidence="8" id="KW-1185">Reference proteome</keyword>
<dbReference type="Pfam" id="PF05670">
    <property type="entry name" value="NFACT-R_1"/>
    <property type="match status" value="1"/>
</dbReference>
<dbReference type="InterPro" id="IPR051608">
    <property type="entry name" value="RQC_Subunit_NEMF"/>
</dbReference>
<accession>K9E9X0</accession>
<dbReference type="RefSeq" id="WP_003777005.1">
    <property type="nucleotide sequence ID" value="NZ_JH992957.1"/>
</dbReference>
<dbReference type="Pfam" id="PF05833">
    <property type="entry name" value="NFACT_N"/>
    <property type="match status" value="1"/>
</dbReference>
<evidence type="ECO:0000313" key="7">
    <source>
        <dbReference type="EMBL" id="EKU94009.1"/>
    </source>
</evidence>
<protein>
    <recommendedName>
        <fullName evidence="5">Rqc2 homolog RqcH</fullName>
        <shortName evidence="5">RqcH</shortName>
    </recommendedName>
</protein>
<dbReference type="Proteomes" id="UP000009875">
    <property type="component" value="Unassembled WGS sequence"/>
</dbReference>
<dbReference type="PANTHER" id="PTHR15239">
    <property type="entry name" value="NUCLEAR EXPORT MEDIATOR FACTOR NEMF"/>
    <property type="match status" value="1"/>
</dbReference>
<dbReference type="FunFam" id="2.30.310.10:FF:000004">
    <property type="entry name" value="Fibronectin-binding protein A"/>
    <property type="match status" value="1"/>
</dbReference>
<comment type="caution">
    <text evidence="7">The sequence shown here is derived from an EMBL/GenBank/DDBJ whole genome shotgun (WGS) entry which is preliminary data.</text>
</comment>
<dbReference type="AlphaFoldDB" id="K9E9X0"/>
<evidence type="ECO:0000256" key="1">
    <source>
        <dbReference type="ARBA" id="ARBA00022555"/>
    </source>
</evidence>
<dbReference type="InterPro" id="IPR008532">
    <property type="entry name" value="NFACT_RNA-bd"/>
</dbReference>
<evidence type="ECO:0000256" key="2">
    <source>
        <dbReference type="ARBA" id="ARBA00022730"/>
    </source>
</evidence>
<dbReference type="HOGENOM" id="CLU_022481_2_1_9"/>
<keyword evidence="3 5" id="KW-0694">RNA-binding</keyword>
<keyword evidence="2 5" id="KW-0699">rRNA-binding</keyword>
<comment type="similarity">
    <text evidence="5">Belongs to the NEMF family.</text>
</comment>
<dbReference type="InterPro" id="IPR043682">
    <property type="entry name" value="RqcH_bacterial"/>
</dbReference>
<feature type="domain" description="NFACT RNA-binding" evidence="6">
    <location>
        <begin position="443"/>
        <end position="535"/>
    </location>
</feature>
<dbReference type="Gene3D" id="2.30.310.10">
    <property type="entry name" value="ibrinogen binding protein from staphylococcus aureus domain"/>
    <property type="match status" value="1"/>
</dbReference>
<evidence type="ECO:0000256" key="3">
    <source>
        <dbReference type="ARBA" id="ARBA00022884"/>
    </source>
</evidence>
<keyword evidence="4 5" id="KW-0648">Protein biosynthesis</keyword>
<evidence type="ECO:0000256" key="5">
    <source>
        <dbReference type="HAMAP-Rule" id="MF_00844"/>
    </source>
</evidence>
<organism evidence="7 8">
    <name type="scientific">Alloiococcus otitis ATCC 51267</name>
    <dbReference type="NCBI Taxonomy" id="883081"/>
    <lineage>
        <taxon>Bacteria</taxon>
        <taxon>Bacillati</taxon>
        <taxon>Bacillota</taxon>
        <taxon>Bacilli</taxon>
        <taxon>Lactobacillales</taxon>
        <taxon>Carnobacteriaceae</taxon>
        <taxon>Alloiococcus</taxon>
    </lineage>
</organism>
<dbReference type="GO" id="GO:1990112">
    <property type="term" value="C:RQC complex"/>
    <property type="evidence" value="ECO:0007669"/>
    <property type="project" value="TreeGrafter"/>
</dbReference>
<evidence type="ECO:0000313" key="8">
    <source>
        <dbReference type="Proteomes" id="UP000009875"/>
    </source>
</evidence>
<dbReference type="Gene3D" id="3.40.970.40">
    <property type="entry name" value="fibrinogen binding protein from staphylococcus aureus domain like"/>
    <property type="match status" value="1"/>
</dbReference>
<dbReference type="EMBL" id="AGXA01000007">
    <property type="protein sequence ID" value="EKU94009.1"/>
    <property type="molecule type" value="Genomic_DNA"/>
</dbReference>
<dbReference type="GO" id="GO:0043023">
    <property type="term" value="F:ribosomal large subunit binding"/>
    <property type="evidence" value="ECO:0007669"/>
    <property type="project" value="UniProtKB-UniRule"/>
</dbReference>
<reference evidence="7 8" key="1">
    <citation type="submission" date="2012-09" db="EMBL/GenBank/DDBJ databases">
        <title>The Genome Sequence of Alloiococcus otitis ATCC 51267.</title>
        <authorList>
            <consortium name="The Broad Institute Genome Sequencing Platform"/>
            <person name="Earl A."/>
            <person name="Ward D."/>
            <person name="Feldgarden M."/>
            <person name="Gevers D."/>
            <person name="Huys G."/>
            <person name="Walker B."/>
            <person name="Young S.K."/>
            <person name="Zeng Q."/>
            <person name="Gargeya S."/>
            <person name="Fitzgerald M."/>
            <person name="Haas B."/>
            <person name="Abouelleil A."/>
            <person name="Alvarado L."/>
            <person name="Arachchi H.M."/>
            <person name="Berlin A.M."/>
            <person name="Chapman S.B."/>
            <person name="Goldberg J."/>
            <person name="Griggs A."/>
            <person name="Gujja S."/>
            <person name="Hansen M."/>
            <person name="Howarth C."/>
            <person name="Imamovic A."/>
            <person name="Larimer J."/>
            <person name="McCowen C."/>
            <person name="Montmayeur A."/>
            <person name="Murphy C."/>
            <person name="Neiman D."/>
            <person name="Pearson M."/>
            <person name="Priest M."/>
            <person name="Roberts A."/>
            <person name="Saif S."/>
            <person name="Shea T."/>
            <person name="Sisk P."/>
            <person name="Sykes S."/>
            <person name="Wortman J."/>
            <person name="Nusbaum C."/>
            <person name="Birren B."/>
        </authorList>
    </citation>
    <scope>NUCLEOTIDE SEQUENCE [LARGE SCALE GENOMIC DNA]</scope>
    <source>
        <strain evidence="7 8">ATCC 51267</strain>
    </source>
</reference>
<comment type="function">
    <text evidence="5">Key component of the ribosome quality control system (RQC), a ribosome-associated complex that mediates the extraction of incompletely synthesized nascent chains from stalled ribosomes and their subsequent degradation. RqcH recruits Ala-charged tRNA, and with RqcP directs the elongation of stalled nascent chains on 50S ribosomal subunits, leading to non-templated C-terminal alanine extensions (Ala tail). The Ala tail promotes nascent chain degradation. May add between 1 and at least 8 Ala residues. Binds to stalled 50S ribosomal subunits.</text>
</comment>
<dbReference type="GO" id="GO:0072344">
    <property type="term" value="P:rescue of stalled ribosome"/>
    <property type="evidence" value="ECO:0007669"/>
    <property type="project" value="UniProtKB-UniRule"/>
</dbReference>
<evidence type="ECO:0000256" key="4">
    <source>
        <dbReference type="ARBA" id="ARBA00022917"/>
    </source>
</evidence>
<proteinExistence type="inferred from homology"/>
<dbReference type="OrthoDB" id="9766163at2"/>